<name>A0ABP7CSH4_9ACTN</name>
<gene>
    <name evidence="2" type="ORF">GCM10022224_071650</name>
</gene>
<proteinExistence type="predicted"/>
<reference evidence="3" key="1">
    <citation type="journal article" date="2019" name="Int. J. Syst. Evol. Microbiol.">
        <title>The Global Catalogue of Microorganisms (GCM) 10K type strain sequencing project: providing services to taxonomists for standard genome sequencing and annotation.</title>
        <authorList>
            <consortium name="The Broad Institute Genomics Platform"/>
            <consortium name="The Broad Institute Genome Sequencing Center for Infectious Disease"/>
            <person name="Wu L."/>
            <person name="Ma J."/>
        </authorList>
    </citation>
    <scope>NUCLEOTIDE SEQUENCE [LARGE SCALE GENOMIC DNA]</scope>
    <source>
        <strain evidence="3">JCM 16904</strain>
    </source>
</reference>
<feature type="compositionally biased region" description="Basic and acidic residues" evidence="1">
    <location>
        <begin position="51"/>
        <end position="60"/>
    </location>
</feature>
<protein>
    <submittedName>
        <fullName evidence="2">Uncharacterized protein</fullName>
    </submittedName>
</protein>
<organism evidence="2 3">
    <name type="scientific">Nonomuraea antimicrobica</name>
    <dbReference type="NCBI Taxonomy" id="561173"/>
    <lineage>
        <taxon>Bacteria</taxon>
        <taxon>Bacillati</taxon>
        <taxon>Actinomycetota</taxon>
        <taxon>Actinomycetes</taxon>
        <taxon>Streptosporangiales</taxon>
        <taxon>Streptosporangiaceae</taxon>
        <taxon>Nonomuraea</taxon>
    </lineage>
</organism>
<feature type="compositionally biased region" description="Basic and acidic residues" evidence="1">
    <location>
        <begin position="68"/>
        <end position="78"/>
    </location>
</feature>
<evidence type="ECO:0000313" key="3">
    <source>
        <dbReference type="Proteomes" id="UP001500902"/>
    </source>
</evidence>
<feature type="compositionally biased region" description="Basic and acidic residues" evidence="1">
    <location>
        <begin position="18"/>
        <end position="38"/>
    </location>
</feature>
<accession>A0ABP7CSH4</accession>
<dbReference type="EMBL" id="BAAAZP010000147">
    <property type="protein sequence ID" value="GAA3695672.1"/>
    <property type="molecule type" value="Genomic_DNA"/>
</dbReference>
<evidence type="ECO:0000313" key="2">
    <source>
        <dbReference type="EMBL" id="GAA3695672.1"/>
    </source>
</evidence>
<evidence type="ECO:0000256" key="1">
    <source>
        <dbReference type="SAM" id="MobiDB-lite"/>
    </source>
</evidence>
<dbReference type="RefSeq" id="WP_344888203.1">
    <property type="nucleotide sequence ID" value="NZ_BAAAZP010000147.1"/>
</dbReference>
<comment type="caution">
    <text evidence="2">The sequence shown here is derived from an EMBL/GenBank/DDBJ whole genome shotgun (WGS) entry which is preliminary data.</text>
</comment>
<sequence length="116" mass="12697">MSSDELKVPSQRQNTTDSPHRDRLIEATSTTERDRLIDPSEGDGPNAVSRPSRDPKDPKDPTASTGLTERDELADRGRLAPGVPEATQGAAHVPTDPIKPHRTTIEPTSHQDQETR</sequence>
<feature type="region of interest" description="Disordered" evidence="1">
    <location>
        <begin position="1"/>
        <end position="116"/>
    </location>
</feature>
<keyword evidence="3" id="KW-1185">Reference proteome</keyword>
<dbReference type="Proteomes" id="UP001500902">
    <property type="component" value="Unassembled WGS sequence"/>
</dbReference>